<feature type="domain" description="Protein kinase" evidence="2">
    <location>
        <begin position="1"/>
        <end position="272"/>
    </location>
</feature>
<dbReference type="EMBL" id="LC088620">
    <property type="protein sequence ID" value="BAV58308.1"/>
    <property type="molecule type" value="mRNA"/>
</dbReference>
<feature type="region of interest" description="Disordered" evidence="1">
    <location>
        <begin position="275"/>
        <end position="309"/>
    </location>
</feature>
<evidence type="ECO:0000259" key="2">
    <source>
        <dbReference type="PROSITE" id="PS50011"/>
    </source>
</evidence>
<evidence type="ECO:0000313" key="3">
    <source>
        <dbReference type="EMBL" id="BAV58308.1"/>
    </source>
</evidence>
<dbReference type="Gene3D" id="1.10.510.10">
    <property type="entry name" value="Transferase(Phosphotransferase) domain 1"/>
    <property type="match status" value="1"/>
</dbReference>
<accession>A0A1C9ZRZ3</accession>
<dbReference type="PANTHER" id="PTHR44305:SF25">
    <property type="entry name" value="CHROMOSOME UNDETERMINED SCAFFOLD_9, WHOLE GENOME SHOTGUN SEQUENCE"/>
    <property type="match status" value="1"/>
</dbReference>
<dbReference type="SMART" id="SM00220">
    <property type="entry name" value="S_TKc"/>
    <property type="match status" value="1"/>
</dbReference>
<sequence>MPTQADSQLQLGDVLMEVSIMERFVECGGVCRLLEYGVTRDGFHMVMPLYKCSLADWRAALPHDLRSCLDMQHLFINVFRKVVDAVATLQAGNVVHFDLKPQNIYLEPLPGTSEADFWMPPTETPTFSVIIGDFGESKMFPPESSSHTLRPLGTDFMKSPEMLRNGQHTALHQQRENFDRRRHKGAGPPSDVWALACVLYQLIFGEMLFFDPDYFRFFQRIGFGAGPTIQQPAAGRLSRTPAVARLVSLMTERNQEARIDLRKVQAKLQDLVTSGKRGGADPLPVYRPAAARPPQGTSSPHDAPVAPTTSHAPALDAAAALVTYPGLPAAAPAACGAGVDAHAAGTVQLTPAVLLGPAATCRCVSELSAAALQCIVVVSASAVRPQGHGGKGHWMDLAAALEVPCMHVAEKRMGVEALEGLQDDVRGYEKVLVVWEPGVWTHAAMVAAALAMQKHDMLCCMALTRLRRCTLFGKLSKEQISILHNIRT</sequence>
<dbReference type="PANTHER" id="PTHR44305">
    <property type="entry name" value="SI:DKEY-192D15.2-RELATED"/>
    <property type="match status" value="1"/>
</dbReference>
<protein>
    <recommendedName>
        <fullName evidence="2">Protein kinase domain-containing protein</fullName>
    </recommendedName>
</protein>
<proteinExistence type="evidence at transcript level"/>
<dbReference type="SUPFAM" id="SSF56112">
    <property type="entry name" value="Protein kinase-like (PK-like)"/>
    <property type="match status" value="1"/>
</dbReference>
<dbReference type="GO" id="GO:0005524">
    <property type="term" value="F:ATP binding"/>
    <property type="evidence" value="ECO:0007669"/>
    <property type="project" value="InterPro"/>
</dbReference>
<evidence type="ECO:0000256" key="1">
    <source>
        <dbReference type="SAM" id="MobiDB-lite"/>
    </source>
</evidence>
<organism evidence="3">
    <name type="scientific">Ulva partita</name>
    <dbReference type="NCBI Taxonomy" id="1605170"/>
    <lineage>
        <taxon>Eukaryota</taxon>
        <taxon>Viridiplantae</taxon>
        <taxon>Chlorophyta</taxon>
        <taxon>core chlorophytes</taxon>
        <taxon>Ulvophyceae</taxon>
        <taxon>OUU clade</taxon>
        <taxon>Ulvales</taxon>
        <taxon>Ulvaceae</taxon>
        <taxon>Ulva</taxon>
    </lineage>
</organism>
<dbReference type="InterPro" id="IPR000719">
    <property type="entry name" value="Prot_kinase_dom"/>
</dbReference>
<dbReference type="AlphaFoldDB" id="A0A1C9ZRZ3"/>
<dbReference type="PROSITE" id="PS00108">
    <property type="entry name" value="PROTEIN_KINASE_ST"/>
    <property type="match status" value="1"/>
</dbReference>
<dbReference type="Pfam" id="PF00069">
    <property type="entry name" value="Pkinase"/>
    <property type="match status" value="1"/>
</dbReference>
<reference evidence="3" key="1">
    <citation type="submission" date="2015-10" db="EMBL/GenBank/DDBJ databases">
        <title>Evolution of the mating-type locus in an isomorphic haploid-diploid life cycle and isogamy.</title>
        <authorList>
            <person name="Yamazaki T."/>
            <person name="Suzuki R."/>
            <person name="Ichihara K."/>
            <person name="Toyoda A."/>
            <person name="Kuwano K."/>
            <person name="Kawano S."/>
        </authorList>
    </citation>
    <scope>NUCLEOTIDE SEQUENCE</scope>
    <source>
        <strain evidence="3">MGEC-1</strain>
    </source>
</reference>
<name>A0A1C9ZRZ3_9CHLO</name>
<dbReference type="GO" id="GO:0004672">
    <property type="term" value="F:protein kinase activity"/>
    <property type="evidence" value="ECO:0007669"/>
    <property type="project" value="InterPro"/>
</dbReference>
<gene>
    <name evidence="3" type="primary">03265f</name>
</gene>
<dbReference type="InterPro" id="IPR008271">
    <property type="entry name" value="Ser/Thr_kinase_AS"/>
</dbReference>
<dbReference type="InterPro" id="IPR011009">
    <property type="entry name" value="Kinase-like_dom_sf"/>
</dbReference>
<dbReference type="InterPro" id="IPR053083">
    <property type="entry name" value="TF_kinase-domain_protein"/>
</dbReference>
<dbReference type="PROSITE" id="PS50011">
    <property type="entry name" value="PROTEIN_KINASE_DOM"/>
    <property type="match status" value="1"/>
</dbReference>